<organism evidence="13 14">
    <name type="scientific">Camelimonas lactis</name>
    <dbReference type="NCBI Taxonomy" id="659006"/>
    <lineage>
        <taxon>Bacteria</taxon>
        <taxon>Pseudomonadati</taxon>
        <taxon>Pseudomonadota</taxon>
        <taxon>Alphaproteobacteria</taxon>
        <taxon>Hyphomicrobiales</taxon>
        <taxon>Chelatococcaceae</taxon>
        <taxon>Camelimonas</taxon>
    </lineage>
</organism>
<evidence type="ECO:0000256" key="9">
    <source>
        <dbReference type="ARBA" id="ARBA00023303"/>
    </source>
</evidence>
<keyword evidence="6 11" id="KW-0472">Membrane</keyword>
<feature type="domain" description="CBS" evidence="12">
    <location>
        <begin position="539"/>
        <end position="598"/>
    </location>
</feature>
<proteinExistence type="predicted"/>
<name>A0A4R2GYW2_9HYPH</name>
<feature type="transmembrane region" description="Helical" evidence="11">
    <location>
        <begin position="294"/>
        <end position="317"/>
    </location>
</feature>
<feature type="transmembrane region" description="Helical" evidence="11">
    <location>
        <begin position="421"/>
        <end position="438"/>
    </location>
</feature>
<dbReference type="InterPro" id="IPR050368">
    <property type="entry name" value="ClC-type_chloride_channel"/>
</dbReference>
<evidence type="ECO:0000259" key="12">
    <source>
        <dbReference type="PROSITE" id="PS51371"/>
    </source>
</evidence>
<evidence type="ECO:0000256" key="5">
    <source>
        <dbReference type="ARBA" id="ARBA00023065"/>
    </source>
</evidence>
<keyword evidence="14" id="KW-1185">Reference proteome</keyword>
<keyword evidence="10" id="KW-0129">CBS domain</keyword>
<reference evidence="13 14" key="1">
    <citation type="submission" date="2019-03" db="EMBL/GenBank/DDBJ databases">
        <title>Genomic Encyclopedia of Type Strains, Phase IV (KMG-IV): sequencing the most valuable type-strain genomes for metagenomic binning, comparative biology and taxonomic classification.</title>
        <authorList>
            <person name="Goeker M."/>
        </authorList>
    </citation>
    <scope>NUCLEOTIDE SEQUENCE [LARGE SCALE GENOMIC DNA]</scope>
    <source>
        <strain evidence="13 14">DSM 22958</strain>
    </source>
</reference>
<dbReference type="RefSeq" id="WP_132002608.1">
    <property type="nucleotide sequence ID" value="NZ_JBHUNN010000002.1"/>
</dbReference>
<evidence type="ECO:0000256" key="11">
    <source>
        <dbReference type="SAM" id="Phobius"/>
    </source>
</evidence>
<feature type="transmembrane region" description="Helical" evidence="11">
    <location>
        <begin position="94"/>
        <end position="114"/>
    </location>
</feature>
<feature type="transmembrane region" description="Helical" evidence="11">
    <location>
        <begin position="214"/>
        <end position="235"/>
    </location>
</feature>
<gene>
    <name evidence="13" type="ORF">EV666_101582</name>
</gene>
<dbReference type="InterPro" id="IPR001807">
    <property type="entry name" value="ClC"/>
</dbReference>
<dbReference type="PANTHER" id="PTHR43427">
    <property type="entry name" value="CHLORIDE CHANNEL PROTEIN CLC-E"/>
    <property type="match status" value="1"/>
</dbReference>
<evidence type="ECO:0000256" key="3">
    <source>
        <dbReference type="ARBA" id="ARBA00022692"/>
    </source>
</evidence>
<feature type="transmembrane region" description="Helical" evidence="11">
    <location>
        <begin position="247"/>
        <end position="274"/>
    </location>
</feature>
<sequence>MTASETARSTPAPARWTPRRRVRAVRVLVGRRWRSFVRADELSPLILGALIGLVAGVGVFGINALAQWMHELIYALPSGERLSAQETLDPWRTVLGPLLGGLVVGLTTIGIRAWRKREAVDPIEANALYGGRMSLTDSLLLTGGTVLSCGSGASVGLEAGYTQSASGAASWLAGALRLRRVDVRTLVGCGAAAAIAAAFNAPLAGAFYAFELVLAGYSVATLAPVMVAALVANLVHELLTTSPHAPLVGSLSFSGGDYVIFVAMGCVAAGLGVGLMKTATTVESGFVRLNAPRWARPAIGGLFVGLLALGSPAVLGAGHGGMEVYFSSAHGVGLLLFLLVGKMLAASISVGSGFRGGLFFTSLFTGVLFGGLVGESYFALAPHLASDRVVYVLVGMASLAAAVIGAPLTMTFLVLGMTGDLSMTSAVLMSVIVATVLVRRTFGYSFSTWRLHLRGETIRSAMDVGWARDLTVVKLMRREARTAAETMTIAAFRKRFPIDSTAQVFLTDEAGAYAGVVYVPEAHATDYDSIAAISLVRDLRHAPNAFLTPRQGVEKVLEAFERAETETLPVVDDPLSRRVLGYVTEAYALRRYSQELERRRREYSGER</sequence>
<accession>A0A4R2GYW2</accession>
<evidence type="ECO:0000256" key="6">
    <source>
        <dbReference type="ARBA" id="ARBA00023136"/>
    </source>
</evidence>
<dbReference type="GO" id="GO:0005254">
    <property type="term" value="F:chloride channel activity"/>
    <property type="evidence" value="ECO:0007669"/>
    <property type="project" value="UniProtKB-KW"/>
</dbReference>
<keyword evidence="9" id="KW-0407">Ion channel</keyword>
<feature type="transmembrane region" description="Helical" evidence="11">
    <location>
        <begin position="390"/>
        <end position="415"/>
    </location>
</feature>
<dbReference type="GO" id="GO:0034707">
    <property type="term" value="C:chloride channel complex"/>
    <property type="evidence" value="ECO:0007669"/>
    <property type="project" value="UniProtKB-KW"/>
</dbReference>
<dbReference type="InterPro" id="IPR046342">
    <property type="entry name" value="CBS_dom_sf"/>
</dbReference>
<keyword evidence="5" id="KW-0406">Ion transport</keyword>
<keyword evidence="4 11" id="KW-1133">Transmembrane helix</keyword>
<evidence type="ECO:0000256" key="8">
    <source>
        <dbReference type="ARBA" id="ARBA00023214"/>
    </source>
</evidence>
<comment type="subcellular location">
    <subcellularLocation>
        <location evidence="1">Membrane</location>
        <topology evidence="1">Multi-pass membrane protein</topology>
    </subcellularLocation>
</comment>
<dbReference type="InterPro" id="IPR000644">
    <property type="entry name" value="CBS_dom"/>
</dbReference>
<dbReference type="Pfam" id="PF00654">
    <property type="entry name" value="Voltage_CLC"/>
    <property type="match status" value="1"/>
</dbReference>
<feature type="transmembrane region" description="Helical" evidence="11">
    <location>
        <begin position="357"/>
        <end position="378"/>
    </location>
</feature>
<evidence type="ECO:0000256" key="7">
    <source>
        <dbReference type="ARBA" id="ARBA00023173"/>
    </source>
</evidence>
<dbReference type="Gene3D" id="1.10.3080.10">
    <property type="entry name" value="Clc chloride channel"/>
    <property type="match status" value="1"/>
</dbReference>
<dbReference type="EMBL" id="SLWL01000001">
    <property type="protein sequence ID" value="TCO16327.1"/>
    <property type="molecule type" value="Genomic_DNA"/>
</dbReference>
<dbReference type="PROSITE" id="PS51371">
    <property type="entry name" value="CBS"/>
    <property type="match status" value="1"/>
</dbReference>
<dbReference type="CDD" id="cd00400">
    <property type="entry name" value="Voltage_gated_ClC"/>
    <property type="match status" value="1"/>
</dbReference>
<protein>
    <submittedName>
        <fullName evidence="13">CIC family chloride channel protein</fullName>
    </submittedName>
</protein>
<keyword evidence="7" id="KW-0869">Chloride channel</keyword>
<evidence type="ECO:0000313" key="13">
    <source>
        <dbReference type="EMBL" id="TCO16327.1"/>
    </source>
</evidence>
<evidence type="ECO:0000256" key="2">
    <source>
        <dbReference type="ARBA" id="ARBA00022448"/>
    </source>
</evidence>
<dbReference type="Gene3D" id="3.10.580.10">
    <property type="entry name" value="CBS-domain"/>
    <property type="match status" value="1"/>
</dbReference>
<dbReference type="InterPro" id="IPR014743">
    <property type="entry name" value="Cl-channel_core"/>
</dbReference>
<keyword evidence="3 11" id="KW-0812">Transmembrane</keyword>
<dbReference type="PANTHER" id="PTHR43427:SF6">
    <property type="entry name" value="CHLORIDE CHANNEL PROTEIN CLC-E"/>
    <property type="match status" value="1"/>
</dbReference>
<evidence type="ECO:0000256" key="1">
    <source>
        <dbReference type="ARBA" id="ARBA00004141"/>
    </source>
</evidence>
<dbReference type="SUPFAM" id="SSF54631">
    <property type="entry name" value="CBS-domain pair"/>
    <property type="match status" value="1"/>
</dbReference>
<feature type="transmembrane region" description="Helical" evidence="11">
    <location>
        <begin position="324"/>
        <end position="345"/>
    </location>
</feature>
<dbReference type="OrthoDB" id="9814803at2"/>
<dbReference type="SUPFAM" id="SSF81340">
    <property type="entry name" value="Clc chloride channel"/>
    <property type="match status" value="1"/>
</dbReference>
<comment type="caution">
    <text evidence="13">The sequence shown here is derived from an EMBL/GenBank/DDBJ whole genome shotgun (WGS) entry which is preliminary data.</text>
</comment>
<feature type="transmembrane region" description="Helical" evidence="11">
    <location>
        <begin position="42"/>
        <end position="66"/>
    </location>
</feature>
<keyword evidence="8" id="KW-0868">Chloride</keyword>
<evidence type="ECO:0000256" key="4">
    <source>
        <dbReference type="ARBA" id="ARBA00022989"/>
    </source>
</evidence>
<feature type="transmembrane region" description="Helical" evidence="11">
    <location>
        <begin position="186"/>
        <end position="208"/>
    </location>
</feature>
<evidence type="ECO:0000313" key="14">
    <source>
        <dbReference type="Proteomes" id="UP000294881"/>
    </source>
</evidence>
<dbReference type="PRINTS" id="PR00762">
    <property type="entry name" value="CLCHANNEL"/>
</dbReference>
<keyword evidence="2" id="KW-0813">Transport</keyword>
<dbReference type="AlphaFoldDB" id="A0A4R2GYW2"/>
<dbReference type="Proteomes" id="UP000294881">
    <property type="component" value="Unassembled WGS sequence"/>
</dbReference>
<evidence type="ECO:0000256" key="10">
    <source>
        <dbReference type="PROSITE-ProRule" id="PRU00703"/>
    </source>
</evidence>